<dbReference type="InterPro" id="IPR002645">
    <property type="entry name" value="STAS_dom"/>
</dbReference>
<dbReference type="Pfam" id="PF00916">
    <property type="entry name" value="Sulfate_transp"/>
    <property type="match status" value="1"/>
</dbReference>
<dbReference type="InterPro" id="IPR000595">
    <property type="entry name" value="cNMP-bd_dom"/>
</dbReference>
<keyword evidence="2 5" id="KW-0812">Transmembrane</keyword>
<dbReference type="SMART" id="SM00100">
    <property type="entry name" value="cNMP"/>
    <property type="match status" value="1"/>
</dbReference>
<dbReference type="Gene3D" id="3.30.750.24">
    <property type="entry name" value="STAS domain"/>
    <property type="match status" value="1"/>
</dbReference>
<dbReference type="SUPFAM" id="SSF51206">
    <property type="entry name" value="cAMP-binding domain-like"/>
    <property type="match status" value="1"/>
</dbReference>
<dbReference type="Pfam" id="PF00027">
    <property type="entry name" value="cNMP_binding"/>
    <property type="match status" value="1"/>
</dbReference>
<feature type="transmembrane region" description="Helical" evidence="5">
    <location>
        <begin position="396"/>
        <end position="427"/>
    </location>
</feature>
<feature type="transmembrane region" description="Helical" evidence="5">
    <location>
        <begin position="307"/>
        <end position="329"/>
    </location>
</feature>
<dbReference type="SUPFAM" id="SSF52091">
    <property type="entry name" value="SpoIIaa-like"/>
    <property type="match status" value="1"/>
</dbReference>
<feature type="domain" description="Cyclic nucleotide-binding" evidence="6">
    <location>
        <begin position="600"/>
        <end position="720"/>
    </location>
</feature>
<keyword evidence="4 5" id="KW-0472">Membrane</keyword>
<dbReference type="PANTHER" id="PTHR43310">
    <property type="entry name" value="SULFATE TRANSPORTER YBAR-RELATED"/>
    <property type="match status" value="1"/>
</dbReference>
<dbReference type="InterPro" id="IPR011547">
    <property type="entry name" value="SLC26A/SulP_dom"/>
</dbReference>
<dbReference type="Gene3D" id="2.60.120.10">
    <property type="entry name" value="Jelly Rolls"/>
    <property type="match status" value="1"/>
</dbReference>
<proteinExistence type="predicted"/>
<dbReference type="PROSITE" id="PS50042">
    <property type="entry name" value="CNMP_BINDING_3"/>
    <property type="match status" value="1"/>
</dbReference>
<accession>A0ABQ0CCV9</accession>
<dbReference type="InterPro" id="IPR018490">
    <property type="entry name" value="cNMP-bd_dom_sf"/>
</dbReference>
<keyword evidence="9" id="KW-1185">Reference proteome</keyword>
<feature type="transmembrane region" description="Helical" evidence="5">
    <location>
        <begin position="12"/>
        <end position="34"/>
    </location>
</feature>
<reference evidence="8 9" key="1">
    <citation type="submission" date="2024-05" db="EMBL/GenBank/DDBJ databases">
        <authorList>
            <consortium name="Candidatus Magnetaquicoccaceae bacterium FCR-1 genome sequencing consortium"/>
            <person name="Shimoshige H."/>
            <person name="Shimamura S."/>
            <person name="Taoka A."/>
            <person name="Kobayashi H."/>
            <person name="Maekawa T."/>
        </authorList>
    </citation>
    <scope>NUCLEOTIDE SEQUENCE [LARGE SCALE GENOMIC DNA]</scope>
    <source>
        <strain evidence="8 9">FCR-1</strain>
    </source>
</reference>
<feature type="transmembrane region" description="Helical" evidence="5">
    <location>
        <begin position="131"/>
        <end position="154"/>
    </location>
</feature>
<evidence type="ECO:0000313" key="8">
    <source>
        <dbReference type="EMBL" id="GAB0058737.1"/>
    </source>
</evidence>
<gene>
    <name evidence="8" type="ORF">SIID45300_03093</name>
</gene>
<feature type="transmembrane region" description="Helical" evidence="5">
    <location>
        <begin position="174"/>
        <end position="193"/>
    </location>
</feature>
<dbReference type="Proteomes" id="UP001628193">
    <property type="component" value="Unassembled WGS sequence"/>
</dbReference>
<dbReference type="CDD" id="cd00038">
    <property type="entry name" value="CAP_ED"/>
    <property type="match status" value="1"/>
</dbReference>
<dbReference type="EMBL" id="BAAFGK010000005">
    <property type="protein sequence ID" value="GAB0058737.1"/>
    <property type="molecule type" value="Genomic_DNA"/>
</dbReference>
<keyword evidence="3 5" id="KW-1133">Transmembrane helix</keyword>
<evidence type="ECO:0000256" key="2">
    <source>
        <dbReference type="ARBA" id="ARBA00022692"/>
    </source>
</evidence>
<dbReference type="InterPro" id="IPR052706">
    <property type="entry name" value="Membrane-Transporter-like"/>
</dbReference>
<comment type="caution">
    <text evidence="8">The sequence shown here is derived from an EMBL/GenBank/DDBJ whole genome shotgun (WGS) entry which is preliminary data.</text>
</comment>
<comment type="subcellular location">
    <subcellularLocation>
        <location evidence="1">Membrane</location>
        <topology evidence="1">Multi-pass membrane protein</topology>
    </subcellularLocation>
</comment>
<feature type="transmembrane region" description="Helical" evidence="5">
    <location>
        <begin position="102"/>
        <end position="124"/>
    </location>
</feature>
<feature type="transmembrane region" description="Helical" evidence="5">
    <location>
        <begin position="349"/>
        <end position="375"/>
    </location>
</feature>
<evidence type="ECO:0000313" key="9">
    <source>
        <dbReference type="Proteomes" id="UP001628193"/>
    </source>
</evidence>
<feature type="transmembrane region" description="Helical" evidence="5">
    <location>
        <begin position="40"/>
        <end position="62"/>
    </location>
</feature>
<dbReference type="RefSeq" id="WP_420906461.1">
    <property type="nucleotide sequence ID" value="NZ_BAAFGK010000005.1"/>
</dbReference>
<feature type="transmembrane region" description="Helical" evidence="5">
    <location>
        <begin position="200"/>
        <end position="220"/>
    </location>
</feature>
<dbReference type="PANTHER" id="PTHR43310:SF1">
    <property type="entry name" value="SULFATE TRANSPORTER YBAR-RELATED"/>
    <property type="match status" value="1"/>
</dbReference>
<evidence type="ECO:0000256" key="4">
    <source>
        <dbReference type="ARBA" id="ARBA00023136"/>
    </source>
</evidence>
<evidence type="ECO:0000256" key="1">
    <source>
        <dbReference type="ARBA" id="ARBA00004141"/>
    </source>
</evidence>
<dbReference type="CDD" id="cd07042">
    <property type="entry name" value="STAS_SulP_like_sulfate_transporter"/>
    <property type="match status" value="1"/>
</dbReference>
<feature type="domain" description="STAS" evidence="7">
    <location>
        <begin position="468"/>
        <end position="573"/>
    </location>
</feature>
<feature type="transmembrane region" description="Helical" evidence="5">
    <location>
        <begin position="263"/>
        <end position="286"/>
    </location>
</feature>
<evidence type="ECO:0000259" key="6">
    <source>
        <dbReference type="PROSITE" id="PS50042"/>
    </source>
</evidence>
<dbReference type="PROSITE" id="PS50801">
    <property type="entry name" value="STAS"/>
    <property type="match status" value="1"/>
</dbReference>
<evidence type="ECO:0008006" key="10">
    <source>
        <dbReference type="Google" id="ProtNLM"/>
    </source>
</evidence>
<evidence type="ECO:0000259" key="7">
    <source>
        <dbReference type="PROSITE" id="PS50801"/>
    </source>
</evidence>
<sequence length="738" mass="79301">MATTNKLAGDIWGGLAAMLVALPSAIAYGVVSFTPLGGSYLGVGAMAGVIGTVILGLVAPAIGGAPRLITAPCAPAAAVLSALCVELLAGNQNLSALAPEQILLLIAIVGLLSGVLQVLFGVLGGGKVIKFIPYPVVSGYLSGVGMLIFLSQIPKLFGLPKGTPVMQGLFDPSLWQWTGIVVGIVTIIGMSQAARITKVIPAPIIGLMAGMITYFVIALARPELLQLTDNKLLIGPIDVDFTAMSHGMEERWNAVGKMGFKDFAAILVPAITLSVLLSIDTLKTCVVVDALTRTRHDSNRTLIGQGVGNLLTAVVGGMPGAGTMGATLVSINSGGQTRLSGLLEGVFSLIVLLLFAKLIGWVPIAALAGILMVVAYRMVDWHSLALLKQRSTVLDFFVILAVVVVAVAFNLIAAAGAGIGFAVVLFLREQVRSSVVRRRRHGDRVSSKRVRLLEEKEILAANGTVSTIVELQGNLFFGTTDQLFTSLEGDIKSCRFLILDMRHVQSVDFTGIRMLTQIGAMLKERDAYLIFSELPTSLPTGLDLGTYFEQTGLLSHGDNIKLYPDLDAAMEWVEDYLIEENRKLKTGETRMMNLNDIPLLRGLLDEGSLEILSSFTEERSYDAGDKVFNRGDEGDEIYLIRRGQVRMVLPLPSGKILTLAVFGRGHFFGDMAFLDRGHRSTDAVVDTPTELYIISRKRFEEVAKSHPVLGHHVFSRLARALSHRLRYANAELMALKDA</sequence>
<name>A0ABQ0CCV9_9PROT</name>
<organism evidence="8 9">
    <name type="scientific">Candidatus Magnetaquiglobus chichijimensis</name>
    <dbReference type="NCBI Taxonomy" id="3141448"/>
    <lineage>
        <taxon>Bacteria</taxon>
        <taxon>Pseudomonadati</taxon>
        <taxon>Pseudomonadota</taxon>
        <taxon>Magnetococcia</taxon>
        <taxon>Magnetococcales</taxon>
        <taxon>Candidatus Magnetaquicoccaceae</taxon>
        <taxon>Candidatus Magnetaquiglobus</taxon>
    </lineage>
</organism>
<dbReference type="InterPro" id="IPR014710">
    <property type="entry name" value="RmlC-like_jellyroll"/>
</dbReference>
<dbReference type="Pfam" id="PF01740">
    <property type="entry name" value="STAS"/>
    <property type="match status" value="1"/>
</dbReference>
<dbReference type="InterPro" id="IPR036513">
    <property type="entry name" value="STAS_dom_sf"/>
</dbReference>
<evidence type="ECO:0000256" key="3">
    <source>
        <dbReference type="ARBA" id="ARBA00022989"/>
    </source>
</evidence>
<protein>
    <recommendedName>
        <fullName evidence="10">Cyclic nucleotide-binding protein</fullName>
    </recommendedName>
</protein>
<reference evidence="8 9" key="2">
    <citation type="submission" date="2024-09" db="EMBL/GenBank/DDBJ databases">
        <title>Draft genome sequence of Candidatus Magnetaquicoccaceae bacterium FCR-1.</title>
        <authorList>
            <person name="Shimoshige H."/>
            <person name="Shimamura S."/>
            <person name="Taoka A."/>
            <person name="Kobayashi H."/>
            <person name="Maekawa T."/>
        </authorList>
    </citation>
    <scope>NUCLEOTIDE SEQUENCE [LARGE SCALE GENOMIC DNA]</scope>
    <source>
        <strain evidence="8 9">FCR-1</strain>
    </source>
</reference>
<evidence type="ECO:0000256" key="5">
    <source>
        <dbReference type="SAM" id="Phobius"/>
    </source>
</evidence>